<dbReference type="Proteomes" id="UP001054945">
    <property type="component" value="Unassembled WGS sequence"/>
</dbReference>
<gene>
    <name evidence="2" type="ORF">CEXT_565551</name>
</gene>
<name>A0AAV4MSX3_CAEEX</name>
<comment type="caution">
    <text evidence="2">The sequence shown here is derived from an EMBL/GenBank/DDBJ whole genome shotgun (WGS) entry which is preliminary data.</text>
</comment>
<sequence>MKLKDPRLSSENEKPFLFRNNQSATPATSSSPFPKKMQISNQIRKRISAEKWRAFVRRINVTSMLRFMRVLFSGLFGTHGEAAVMSQGKNPRRFF</sequence>
<dbReference type="AlphaFoldDB" id="A0AAV4MSX3"/>
<feature type="compositionally biased region" description="Low complexity" evidence="1">
    <location>
        <begin position="23"/>
        <end position="32"/>
    </location>
</feature>
<feature type="region of interest" description="Disordered" evidence="1">
    <location>
        <begin position="1"/>
        <end position="39"/>
    </location>
</feature>
<evidence type="ECO:0000313" key="3">
    <source>
        <dbReference type="Proteomes" id="UP001054945"/>
    </source>
</evidence>
<protein>
    <submittedName>
        <fullName evidence="2">Uncharacterized protein</fullName>
    </submittedName>
</protein>
<dbReference type="EMBL" id="BPLR01002593">
    <property type="protein sequence ID" value="GIX75497.1"/>
    <property type="molecule type" value="Genomic_DNA"/>
</dbReference>
<accession>A0AAV4MSX3</accession>
<evidence type="ECO:0000313" key="2">
    <source>
        <dbReference type="EMBL" id="GIX75497.1"/>
    </source>
</evidence>
<keyword evidence="3" id="KW-1185">Reference proteome</keyword>
<reference evidence="2 3" key="1">
    <citation type="submission" date="2021-06" db="EMBL/GenBank/DDBJ databases">
        <title>Caerostris extrusa draft genome.</title>
        <authorList>
            <person name="Kono N."/>
            <person name="Arakawa K."/>
        </authorList>
    </citation>
    <scope>NUCLEOTIDE SEQUENCE [LARGE SCALE GENOMIC DNA]</scope>
</reference>
<evidence type="ECO:0000256" key="1">
    <source>
        <dbReference type="SAM" id="MobiDB-lite"/>
    </source>
</evidence>
<feature type="compositionally biased region" description="Basic and acidic residues" evidence="1">
    <location>
        <begin position="1"/>
        <end position="16"/>
    </location>
</feature>
<proteinExistence type="predicted"/>
<organism evidence="2 3">
    <name type="scientific">Caerostris extrusa</name>
    <name type="common">Bark spider</name>
    <name type="synonym">Caerostris bankana</name>
    <dbReference type="NCBI Taxonomy" id="172846"/>
    <lineage>
        <taxon>Eukaryota</taxon>
        <taxon>Metazoa</taxon>
        <taxon>Ecdysozoa</taxon>
        <taxon>Arthropoda</taxon>
        <taxon>Chelicerata</taxon>
        <taxon>Arachnida</taxon>
        <taxon>Araneae</taxon>
        <taxon>Araneomorphae</taxon>
        <taxon>Entelegynae</taxon>
        <taxon>Araneoidea</taxon>
        <taxon>Araneidae</taxon>
        <taxon>Caerostris</taxon>
    </lineage>
</organism>